<comment type="caution">
    <text evidence="1">The sequence shown here is derived from an EMBL/GenBank/DDBJ whole genome shotgun (WGS) entry which is preliminary data.</text>
</comment>
<protein>
    <submittedName>
        <fullName evidence="1">Protein NRT1/ PTR FAMILY 2.7</fullName>
    </submittedName>
</protein>
<sequence length="571" mass="62624">MDGSLLSAADEESKLLSSGHKRGSWSAFPFIAATMAGLTVAGGGWMNNLIVYMIEEFNVKSIDSAQITNVVYGCTTMFPVIGAIIADSCLGSFSVICISSLISFLGIVLLMLTSTIDSLRPPPCDNNGSTLCTNPTKAQYAILYTALALAIVGVGGTRFTIGTMGADQFDKPKQQSIFWNWFVFILYTSSAISGTVIVYVEDNVGWGWGFGICAVVNILGLAIFVFGTRFYRRLKPWGSPFMGLGQVVVAAIRKRNVLGSGRSEDYYQKPVDGGTKMVAATPSESFKFLNRAALKTEGDIREDGSIAKLWNLCTIQQVEDLKRLIRIFPLWSTSIFLTTPLAIQTSLTTLQALSVDRHVGPHFKIPAGSMLVFILVSTSISITVIDRLLYPLWKKLTARTLTPLQRIGVGHVATVLSMVVSALVELKRLKMVNAHHLQNQTNSSIVVPMSVLWLVPQLVIAGIAEAFHFPGNFAFYYQEFPPLLKSTSTALVALLISIAFYLSTAVVGVVRRVTSWLPDNINDGRIDNVYWVLSLVGVLNFGYYLVCAWLYKYQDVEDVVDDDDDGFRSNE</sequence>
<dbReference type="Proteomes" id="UP001060215">
    <property type="component" value="Chromosome 4"/>
</dbReference>
<accession>A0ACC0HRS7</accession>
<evidence type="ECO:0000313" key="2">
    <source>
        <dbReference type="Proteomes" id="UP001060215"/>
    </source>
</evidence>
<gene>
    <name evidence="1" type="ORF">LOK49_LG05G01084</name>
</gene>
<reference evidence="1 2" key="1">
    <citation type="journal article" date="2022" name="Plant J.">
        <title>Chromosome-level genome of Camellia lanceoleosa provides a valuable resource for understanding genome evolution and self-incompatibility.</title>
        <authorList>
            <person name="Gong W."/>
            <person name="Xiao S."/>
            <person name="Wang L."/>
            <person name="Liao Z."/>
            <person name="Chang Y."/>
            <person name="Mo W."/>
            <person name="Hu G."/>
            <person name="Li W."/>
            <person name="Zhao G."/>
            <person name="Zhu H."/>
            <person name="Hu X."/>
            <person name="Ji K."/>
            <person name="Xiang X."/>
            <person name="Song Q."/>
            <person name="Yuan D."/>
            <person name="Jin S."/>
            <person name="Zhang L."/>
        </authorList>
    </citation>
    <scope>NUCLEOTIDE SEQUENCE [LARGE SCALE GENOMIC DNA]</scope>
    <source>
        <strain evidence="1">SQ_2022a</strain>
    </source>
</reference>
<dbReference type="EMBL" id="CM045761">
    <property type="protein sequence ID" value="KAI8016060.1"/>
    <property type="molecule type" value="Genomic_DNA"/>
</dbReference>
<proteinExistence type="predicted"/>
<organism evidence="1 2">
    <name type="scientific">Camellia lanceoleosa</name>
    <dbReference type="NCBI Taxonomy" id="1840588"/>
    <lineage>
        <taxon>Eukaryota</taxon>
        <taxon>Viridiplantae</taxon>
        <taxon>Streptophyta</taxon>
        <taxon>Embryophyta</taxon>
        <taxon>Tracheophyta</taxon>
        <taxon>Spermatophyta</taxon>
        <taxon>Magnoliopsida</taxon>
        <taxon>eudicotyledons</taxon>
        <taxon>Gunneridae</taxon>
        <taxon>Pentapetalae</taxon>
        <taxon>asterids</taxon>
        <taxon>Ericales</taxon>
        <taxon>Theaceae</taxon>
        <taxon>Camellia</taxon>
    </lineage>
</organism>
<keyword evidence="2" id="KW-1185">Reference proteome</keyword>
<evidence type="ECO:0000313" key="1">
    <source>
        <dbReference type="EMBL" id="KAI8016060.1"/>
    </source>
</evidence>
<name>A0ACC0HRS7_9ERIC</name>